<evidence type="ECO:0000256" key="9">
    <source>
        <dbReference type="ARBA" id="ARBA00031642"/>
    </source>
</evidence>
<dbReference type="RefSeq" id="XP_008476177.1">
    <property type="nucleotide sequence ID" value="XM_008477955.3"/>
</dbReference>
<comment type="catalytic activity">
    <reaction evidence="12">
        <text>1D-myo-inositol hexakisphosphate + H2O = 1D-myo-inositol 1,2,4,5,6-pentakisphosphate + phosphate</text>
        <dbReference type="Rhea" id="RHEA:16989"/>
        <dbReference type="ChEBI" id="CHEBI:15377"/>
        <dbReference type="ChEBI" id="CHEBI:43474"/>
        <dbReference type="ChEBI" id="CHEBI:57798"/>
        <dbReference type="ChEBI" id="CHEBI:58130"/>
        <dbReference type="EC" id="3.1.3.62"/>
    </reaction>
    <physiologicalReaction direction="left-to-right" evidence="12">
        <dbReference type="Rhea" id="RHEA:16990"/>
    </physiologicalReaction>
</comment>
<keyword evidence="8" id="KW-0472">Membrane</keyword>
<dbReference type="Gene3D" id="3.40.50.1240">
    <property type="entry name" value="Phosphoglycerate mutase-like"/>
    <property type="match status" value="1"/>
</dbReference>
<dbReference type="InterPro" id="IPR000560">
    <property type="entry name" value="His_Pase_clade-2"/>
</dbReference>
<evidence type="ECO:0000256" key="7">
    <source>
        <dbReference type="ARBA" id="ARBA00022801"/>
    </source>
</evidence>
<evidence type="ECO:0000256" key="6">
    <source>
        <dbReference type="ARBA" id="ARBA00022729"/>
    </source>
</evidence>
<evidence type="ECO:0000256" key="13">
    <source>
        <dbReference type="ARBA" id="ARBA00043832"/>
    </source>
</evidence>
<dbReference type="PaxDb" id="121845-A0A1S3D7P9"/>
<reference evidence="15" key="1">
    <citation type="submission" date="2025-08" db="UniProtKB">
        <authorList>
            <consortium name="RefSeq"/>
        </authorList>
    </citation>
    <scope>IDENTIFICATION</scope>
</reference>
<organism evidence="14 15">
    <name type="scientific">Diaphorina citri</name>
    <name type="common">Asian citrus psyllid</name>
    <dbReference type="NCBI Taxonomy" id="121845"/>
    <lineage>
        <taxon>Eukaryota</taxon>
        <taxon>Metazoa</taxon>
        <taxon>Ecdysozoa</taxon>
        <taxon>Arthropoda</taxon>
        <taxon>Hexapoda</taxon>
        <taxon>Insecta</taxon>
        <taxon>Pterygota</taxon>
        <taxon>Neoptera</taxon>
        <taxon>Paraneoptera</taxon>
        <taxon>Hemiptera</taxon>
        <taxon>Sternorrhyncha</taxon>
        <taxon>Psylloidea</taxon>
        <taxon>Psyllidae</taxon>
        <taxon>Diaphorininae</taxon>
        <taxon>Diaphorina</taxon>
    </lineage>
</organism>
<evidence type="ECO:0000313" key="15">
    <source>
        <dbReference type="RefSeq" id="XP_008476177.1"/>
    </source>
</evidence>
<comment type="catalytic activity">
    <reaction evidence="10">
        <text>1D-myo-inositol 1,2,5,6-tetrakisphosphate + H2O = 1D-myo-inositol 1,2,6-trisphosphate + phosphate</text>
        <dbReference type="Rhea" id="RHEA:77119"/>
        <dbReference type="ChEBI" id="CHEBI:15377"/>
        <dbReference type="ChEBI" id="CHEBI:43474"/>
        <dbReference type="ChEBI" id="CHEBI:195535"/>
        <dbReference type="ChEBI" id="CHEBI:195537"/>
        <dbReference type="EC" id="3.1.3.62"/>
    </reaction>
    <physiologicalReaction direction="left-to-right" evidence="10">
        <dbReference type="Rhea" id="RHEA:77120"/>
    </physiologicalReaction>
</comment>
<evidence type="ECO:0000256" key="11">
    <source>
        <dbReference type="ARBA" id="ARBA00043671"/>
    </source>
</evidence>
<evidence type="ECO:0000256" key="1">
    <source>
        <dbReference type="ARBA" id="ARBA00004370"/>
    </source>
</evidence>
<accession>A0A1S3D7P9</accession>
<evidence type="ECO:0000256" key="8">
    <source>
        <dbReference type="ARBA" id="ARBA00023136"/>
    </source>
</evidence>
<dbReference type="CDD" id="cd07061">
    <property type="entry name" value="HP_HAP_like"/>
    <property type="match status" value="1"/>
</dbReference>
<evidence type="ECO:0000313" key="14">
    <source>
        <dbReference type="Proteomes" id="UP000079169"/>
    </source>
</evidence>
<dbReference type="GO" id="GO:0003993">
    <property type="term" value="F:acid phosphatase activity"/>
    <property type="evidence" value="ECO:0007669"/>
    <property type="project" value="TreeGrafter"/>
</dbReference>
<dbReference type="KEGG" id="dci:103513143"/>
<dbReference type="GeneID" id="103513143"/>
<dbReference type="PANTHER" id="PTHR20963">
    <property type="entry name" value="MULTIPLE INOSITOL POLYPHOSPHATE PHOSPHATASE-RELATED"/>
    <property type="match status" value="1"/>
</dbReference>
<dbReference type="STRING" id="121845.A0A1S3D7P9"/>
<dbReference type="CTD" id="39841"/>
<comment type="catalytic activity">
    <reaction evidence="11">
        <text>1D-myo-inositol 1,2,4,5,6-pentakisphosphate + H2O = 1D-myo-inositol 1,2,5,6-tetrakisphosphate + phosphate</text>
        <dbReference type="Rhea" id="RHEA:77115"/>
        <dbReference type="ChEBI" id="CHEBI:15377"/>
        <dbReference type="ChEBI" id="CHEBI:43474"/>
        <dbReference type="ChEBI" id="CHEBI:57798"/>
        <dbReference type="ChEBI" id="CHEBI:195535"/>
        <dbReference type="EC" id="3.1.3.62"/>
    </reaction>
    <physiologicalReaction direction="left-to-right" evidence="11">
        <dbReference type="Rhea" id="RHEA:77116"/>
    </physiologicalReaction>
</comment>
<dbReference type="InterPro" id="IPR029033">
    <property type="entry name" value="His_PPase_superfam"/>
</dbReference>
<dbReference type="GO" id="GO:0016020">
    <property type="term" value="C:membrane"/>
    <property type="evidence" value="ECO:0007669"/>
    <property type="project" value="UniProtKB-SubCell"/>
</dbReference>
<evidence type="ECO:0000256" key="2">
    <source>
        <dbReference type="ARBA" id="ARBA00008422"/>
    </source>
</evidence>
<dbReference type="Pfam" id="PF00328">
    <property type="entry name" value="His_Phos_2"/>
    <property type="match status" value="1"/>
</dbReference>
<comment type="subcellular location">
    <subcellularLocation>
        <location evidence="1">Membrane</location>
    </subcellularLocation>
</comment>
<dbReference type="SUPFAM" id="SSF53254">
    <property type="entry name" value="Phosphoglycerate mutase-like"/>
    <property type="match status" value="1"/>
</dbReference>
<dbReference type="GO" id="GO:0034417">
    <property type="term" value="F:bisphosphoglycerate 3-phosphatase activity"/>
    <property type="evidence" value="ECO:0007669"/>
    <property type="project" value="UniProtKB-EC"/>
</dbReference>
<protein>
    <recommendedName>
        <fullName evidence="5">Multiple inositol polyphosphate phosphatase 1</fullName>
        <ecNumber evidence="4">3.1.3.62</ecNumber>
        <ecNumber evidence="3">3.1.3.80</ecNumber>
    </recommendedName>
    <alternativeName>
        <fullName evidence="9">2,3-bisphosphoglycerate 3-phosphatase</fullName>
    </alternativeName>
</protein>
<dbReference type="Proteomes" id="UP000079169">
    <property type="component" value="Unplaced"/>
</dbReference>
<comment type="catalytic activity">
    <reaction evidence="13">
        <text>(2R)-2,3-bisphosphoglycerate + H2O = (2R)-2-phosphoglycerate + phosphate</text>
        <dbReference type="Rhea" id="RHEA:27381"/>
        <dbReference type="ChEBI" id="CHEBI:15377"/>
        <dbReference type="ChEBI" id="CHEBI:43474"/>
        <dbReference type="ChEBI" id="CHEBI:58248"/>
        <dbReference type="ChEBI" id="CHEBI:58289"/>
        <dbReference type="EC" id="3.1.3.80"/>
    </reaction>
    <physiologicalReaction direction="left-to-right" evidence="13">
        <dbReference type="Rhea" id="RHEA:27382"/>
    </physiologicalReaction>
</comment>
<evidence type="ECO:0000256" key="4">
    <source>
        <dbReference type="ARBA" id="ARBA00013040"/>
    </source>
</evidence>
<gene>
    <name evidence="15" type="primary">LOC103513143</name>
</gene>
<evidence type="ECO:0000256" key="5">
    <source>
        <dbReference type="ARBA" id="ARBA00018097"/>
    </source>
</evidence>
<dbReference type="GO" id="GO:0052745">
    <property type="term" value="F:inositol phosphate phosphatase activity"/>
    <property type="evidence" value="ECO:0007669"/>
    <property type="project" value="TreeGrafter"/>
</dbReference>
<keyword evidence="14" id="KW-1185">Reference proteome</keyword>
<keyword evidence="6" id="KW-0732">Signal</keyword>
<evidence type="ECO:0000256" key="12">
    <source>
        <dbReference type="ARBA" id="ARBA00043691"/>
    </source>
</evidence>
<proteinExistence type="inferred from homology"/>
<comment type="similarity">
    <text evidence="2">Belongs to the histidine acid phosphatase family. MINPP1 subfamily.</text>
</comment>
<dbReference type="AlphaFoldDB" id="A0A1S3D7P9"/>
<dbReference type="EC" id="3.1.3.80" evidence="3"/>
<sequence>MDLKQTYRITDKPNQPYINCTPWEQAVDDEIHTREATLFEEGPLMKGLIASVSRRLGFTYNLTLEKIDQIYETCRYEKALHLQTLPAWCASFSKRELKILEYYEDLKYYYKDGFGNNVSGRMACPLVKDMFEKFSKTATLRDPTLTDIGQLGTFYFTHTTMILLLLHRLDIAHDKVPPTHDNFATQNKRLWRTSLIDPFAANLAAVFYKCSQGEENQVAFYLNEHIVDYPGCNVGLCSWSFLENKFRTVVQPETCNLDFCFNASPSLSPALGVVLLSVITLWSRLV</sequence>
<name>A0A1S3D7P9_DIACI</name>
<evidence type="ECO:0000256" key="10">
    <source>
        <dbReference type="ARBA" id="ARBA00043668"/>
    </source>
</evidence>
<dbReference type="PANTHER" id="PTHR20963:SF8">
    <property type="entry name" value="MULTIPLE INOSITOL POLYPHOSPHATE PHOSPHATASE 1"/>
    <property type="match status" value="1"/>
</dbReference>
<keyword evidence="7" id="KW-0378">Hydrolase</keyword>
<evidence type="ECO:0000256" key="3">
    <source>
        <dbReference type="ARBA" id="ARBA00012976"/>
    </source>
</evidence>
<dbReference type="EC" id="3.1.3.62" evidence="4"/>